<evidence type="ECO:0000313" key="1">
    <source>
        <dbReference type="EMBL" id="JAD32738.1"/>
    </source>
</evidence>
<name>A0A0A8Z4Y4_ARUDO</name>
<protein>
    <submittedName>
        <fullName evidence="1">Uncharacterized protein</fullName>
    </submittedName>
</protein>
<dbReference type="AlphaFoldDB" id="A0A0A8Z4Y4"/>
<accession>A0A0A8Z4Y4</accession>
<proteinExistence type="predicted"/>
<reference evidence="1" key="1">
    <citation type="submission" date="2014-09" db="EMBL/GenBank/DDBJ databases">
        <authorList>
            <person name="Magalhaes I.L.F."/>
            <person name="Oliveira U."/>
            <person name="Santos F.R."/>
            <person name="Vidigal T.H.D.A."/>
            <person name="Brescovit A.D."/>
            <person name="Santos A.J."/>
        </authorList>
    </citation>
    <scope>NUCLEOTIDE SEQUENCE</scope>
    <source>
        <tissue evidence="1">Shoot tissue taken approximately 20 cm above the soil surface</tissue>
    </source>
</reference>
<organism evidence="1">
    <name type="scientific">Arundo donax</name>
    <name type="common">Giant reed</name>
    <name type="synonym">Donax arundinaceus</name>
    <dbReference type="NCBI Taxonomy" id="35708"/>
    <lineage>
        <taxon>Eukaryota</taxon>
        <taxon>Viridiplantae</taxon>
        <taxon>Streptophyta</taxon>
        <taxon>Embryophyta</taxon>
        <taxon>Tracheophyta</taxon>
        <taxon>Spermatophyta</taxon>
        <taxon>Magnoliopsida</taxon>
        <taxon>Liliopsida</taxon>
        <taxon>Poales</taxon>
        <taxon>Poaceae</taxon>
        <taxon>PACMAD clade</taxon>
        <taxon>Arundinoideae</taxon>
        <taxon>Arundineae</taxon>
        <taxon>Arundo</taxon>
    </lineage>
</organism>
<reference evidence="1" key="2">
    <citation type="journal article" date="2015" name="Data Brief">
        <title>Shoot transcriptome of the giant reed, Arundo donax.</title>
        <authorList>
            <person name="Barrero R.A."/>
            <person name="Guerrero F.D."/>
            <person name="Moolhuijzen P."/>
            <person name="Goolsby J.A."/>
            <person name="Tidwell J."/>
            <person name="Bellgard S.E."/>
            <person name="Bellgard M.I."/>
        </authorList>
    </citation>
    <scope>NUCLEOTIDE SEQUENCE</scope>
    <source>
        <tissue evidence="1">Shoot tissue taken approximately 20 cm above the soil surface</tissue>
    </source>
</reference>
<sequence>METRGDLRCCFLLGSSPARGVQNREVECTGK</sequence>
<dbReference type="EMBL" id="GBRH01265157">
    <property type="protein sequence ID" value="JAD32738.1"/>
    <property type="molecule type" value="Transcribed_RNA"/>
</dbReference>